<gene>
    <name evidence="6" type="ORF">CYD53_102101</name>
</gene>
<dbReference type="InterPro" id="IPR006094">
    <property type="entry name" value="Oxid_FAD_bind_N"/>
</dbReference>
<dbReference type="PROSITE" id="PS51387">
    <property type="entry name" value="FAD_PCMH"/>
    <property type="match status" value="1"/>
</dbReference>
<dbReference type="Gene3D" id="3.30.465.10">
    <property type="match status" value="1"/>
</dbReference>
<proteinExistence type="inferred from homology"/>
<keyword evidence="3" id="KW-0285">Flavoprotein</keyword>
<reference evidence="6 7" key="1">
    <citation type="submission" date="2018-01" db="EMBL/GenBank/DDBJ databases">
        <title>Genomic Encyclopedia of Type Strains, Phase III (KMG-III): the genomes of soil and plant-associated and newly described type strains.</title>
        <authorList>
            <person name="Whitman W."/>
        </authorList>
    </citation>
    <scope>NUCLEOTIDE SEQUENCE [LARGE SCALE GENOMIC DNA]</scope>
    <source>
        <strain evidence="6 7">1131</strain>
    </source>
</reference>
<dbReference type="FunFam" id="1.10.45.10:FF:000001">
    <property type="entry name" value="D-lactate dehydrogenase mitochondrial"/>
    <property type="match status" value="1"/>
</dbReference>
<dbReference type="SUPFAM" id="SSF55103">
    <property type="entry name" value="FAD-linked oxidases, C-terminal domain"/>
    <property type="match status" value="1"/>
</dbReference>
<comment type="cofactor">
    <cofactor evidence="1">
        <name>FAD</name>
        <dbReference type="ChEBI" id="CHEBI:57692"/>
    </cofactor>
</comment>
<dbReference type="InterPro" id="IPR004113">
    <property type="entry name" value="FAD-bd_oxidored_4_C"/>
</dbReference>
<dbReference type="EMBL" id="PQFZ01000002">
    <property type="protein sequence ID" value="POR55216.1"/>
    <property type="molecule type" value="Genomic_DNA"/>
</dbReference>
<dbReference type="GO" id="GO:0022904">
    <property type="term" value="P:respiratory electron transport chain"/>
    <property type="evidence" value="ECO:0007669"/>
    <property type="project" value="TreeGrafter"/>
</dbReference>
<dbReference type="PANTHER" id="PTHR43716">
    <property type="entry name" value="D-2-HYDROXYGLUTARATE DEHYDROGENASE, MITOCHONDRIAL"/>
    <property type="match status" value="1"/>
</dbReference>
<dbReference type="Gene3D" id="3.30.70.2740">
    <property type="match status" value="1"/>
</dbReference>
<dbReference type="SUPFAM" id="SSF56176">
    <property type="entry name" value="FAD-binding/transporter-associated domain-like"/>
    <property type="match status" value="1"/>
</dbReference>
<evidence type="ECO:0000256" key="3">
    <source>
        <dbReference type="ARBA" id="ARBA00022630"/>
    </source>
</evidence>
<dbReference type="Gene3D" id="3.30.43.10">
    <property type="entry name" value="Uridine Diphospho-n-acetylenolpyruvylglucosamine Reductase, domain 2"/>
    <property type="match status" value="1"/>
</dbReference>
<name>A0A2S4MKD9_9HYPH</name>
<dbReference type="GO" id="GO:0071949">
    <property type="term" value="F:FAD binding"/>
    <property type="evidence" value="ECO:0007669"/>
    <property type="project" value="InterPro"/>
</dbReference>
<dbReference type="InterPro" id="IPR016171">
    <property type="entry name" value="Vanillyl_alc_oxidase_C-sub2"/>
</dbReference>
<dbReference type="InterPro" id="IPR016167">
    <property type="entry name" value="FAD-bd_PCMH_sub1"/>
</dbReference>
<keyword evidence="7" id="KW-1185">Reference proteome</keyword>
<dbReference type="Pfam" id="PF02913">
    <property type="entry name" value="FAD-oxidase_C"/>
    <property type="match status" value="1"/>
</dbReference>
<organism evidence="6 7">
    <name type="scientific">Bosea psychrotolerans</name>
    <dbReference type="NCBI Taxonomy" id="1871628"/>
    <lineage>
        <taxon>Bacteria</taxon>
        <taxon>Pseudomonadati</taxon>
        <taxon>Pseudomonadota</taxon>
        <taxon>Alphaproteobacteria</taxon>
        <taxon>Hyphomicrobiales</taxon>
        <taxon>Boseaceae</taxon>
        <taxon>Bosea</taxon>
    </lineage>
</organism>
<dbReference type="Gene3D" id="3.30.70.2190">
    <property type="match status" value="1"/>
</dbReference>
<evidence type="ECO:0000313" key="6">
    <source>
        <dbReference type="EMBL" id="POR55216.1"/>
    </source>
</evidence>
<dbReference type="Gene3D" id="1.10.45.10">
    <property type="entry name" value="Vanillyl-alcohol Oxidase, Chain A, domain 4"/>
    <property type="match status" value="1"/>
</dbReference>
<dbReference type="PANTHER" id="PTHR43716:SF2">
    <property type="entry name" value="BLL6224 PROTEIN"/>
    <property type="match status" value="1"/>
</dbReference>
<keyword evidence="4" id="KW-0274">FAD</keyword>
<sequence>MTHEALLADLRTIVGERYVVTQPGDVAPFVMDHRARYHGEALAVVKPANTDEVSRVVAACAQAGVAIVPQGGNTGLCGGATPLSGKPGIVLRLDRMNRIRAFSVAEETITVEAGCILAEIQAAAAREGLLFPLSLGAEGSCQIGGNIGTNAGGISVLRYGNTRQLVLGLEVVLPDGTVLDSLRRLRKDNAGYDLKQLFIGAEGTLGIVTAAVLKLFPAVRTRSIALMQLASVEDALAMFERARKVFGEQISSFEIIGSSYMDFVLRYVQGTTMPFAQKTPWYLLLEAGDALPDSDIGQSMETLLAEAFEAGLVSDAIIAASLAQEEAIWKLRHGVTGEFKLAGKTMSHDSSVPVAQQPEFTARIEAGILAAFPDANVMMVGHIGDGNIHVVVLFPHERFADVQAYEEASDAIDIIVDDIAVAMGGSITAEHGVGTSYRKRLARTKNSAELALMKGIKQLLDPAGLMNPGKIFLEAGRD</sequence>
<comment type="similarity">
    <text evidence="2">Belongs to the FAD-binding oxidoreductase/transferase type 4 family.</text>
</comment>
<evidence type="ECO:0000256" key="4">
    <source>
        <dbReference type="ARBA" id="ARBA00022827"/>
    </source>
</evidence>
<evidence type="ECO:0000259" key="5">
    <source>
        <dbReference type="PROSITE" id="PS51387"/>
    </source>
</evidence>
<dbReference type="OrthoDB" id="9809290at2"/>
<dbReference type="InterPro" id="IPR016169">
    <property type="entry name" value="FAD-bd_PCMH_sub2"/>
</dbReference>
<dbReference type="InterPro" id="IPR036318">
    <property type="entry name" value="FAD-bd_PCMH-like_sf"/>
</dbReference>
<protein>
    <submittedName>
        <fullName evidence="6">FAD/FMN-containing dehydrogenase</fullName>
    </submittedName>
</protein>
<accession>A0A2S4MKD9</accession>
<dbReference type="InterPro" id="IPR016166">
    <property type="entry name" value="FAD-bd_PCMH"/>
</dbReference>
<dbReference type="RefSeq" id="WP_103716771.1">
    <property type="nucleotide sequence ID" value="NZ_PQFZ01000002.1"/>
</dbReference>
<dbReference type="Proteomes" id="UP000236919">
    <property type="component" value="Unassembled WGS sequence"/>
</dbReference>
<dbReference type="FunFam" id="3.30.465.10:FF:000001">
    <property type="entry name" value="D-2-hydroxyglutarate dehydrogenase, mitochondrial"/>
    <property type="match status" value="1"/>
</dbReference>
<evidence type="ECO:0000256" key="2">
    <source>
        <dbReference type="ARBA" id="ARBA00008000"/>
    </source>
</evidence>
<evidence type="ECO:0000256" key="1">
    <source>
        <dbReference type="ARBA" id="ARBA00001974"/>
    </source>
</evidence>
<dbReference type="GO" id="GO:0003824">
    <property type="term" value="F:catalytic activity"/>
    <property type="evidence" value="ECO:0007669"/>
    <property type="project" value="InterPro"/>
</dbReference>
<evidence type="ECO:0000313" key="7">
    <source>
        <dbReference type="Proteomes" id="UP000236919"/>
    </source>
</evidence>
<feature type="domain" description="FAD-binding PCMH-type" evidence="5">
    <location>
        <begin position="37"/>
        <end position="218"/>
    </location>
</feature>
<dbReference type="AlphaFoldDB" id="A0A2S4MKD9"/>
<dbReference type="InterPro" id="IPR051264">
    <property type="entry name" value="FAD-oxidored/transferase_4"/>
</dbReference>
<dbReference type="InterPro" id="IPR016164">
    <property type="entry name" value="FAD-linked_Oxase-like_C"/>
</dbReference>
<dbReference type="Pfam" id="PF01565">
    <property type="entry name" value="FAD_binding_4"/>
    <property type="match status" value="1"/>
</dbReference>
<comment type="caution">
    <text evidence="6">The sequence shown here is derived from an EMBL/GenBank/DDBJ whole genome shotgun (WGS) entry which is preliminary data.</text>
</comment>